<organism evidence="2 3">
    <name type="scientific">Populus alba x Populus x berolinensis</name>
    <dbReference type="NCBI Taxonomy" id="444605"/>
    <lineage>
        <taxon>Eukaryota</taxon>
        <taxon>Viridiplantae</taxon>
        <taxon>Streptophyta</taxon>
        <taxon>Embryophyta</taxon>
        <taxon>Tracheophyta</taxon>
        <taxon>Spermatophyta</taxon>
        <taxon>Magnoliopsida</taxon>
        <taxon>eudicotyledons</taxon>
        <taxon>Gunneridae</taxon>
        <taxon>Pentapetalae</taxon>
        <taxon>rosids</taxon>
        <taxon>fabids</taxon>
        <taxon>Malpighiales</taxon>
        <taxon>Salicaceae</taxon>
        <taxon>Saliceae</taxon>
        <taxon>Populus</taxon>
    </lineage>
</organism>
<feature type="region of interest" description="Disordered" evidence="1">
    <location>
        <begin position="1"/>
        <end position="25"/>
    </location>
</feature>
<protein>
    <submittedName>
        <fullName evidence="2">Uncharacterized protein</fullName>
    </submittedName>
</protein>
<reference evidence="2" key="1">
    <citation type="journal article" date="2023" name="Mol. Ecol. Resour.">
        <title>Chromosome-level genome assembly of a triploid poplar Populus alba 'Berolinensis'.</title>
        <authorList>
            <person name="Chen S."/>
            <person name="Yu Y."/>
            <person name="Wang X."/>
            <person name="Wang S."/>
            <person name="Zhang T."/>
            <person name="Zhou Y."/>
            <person name="He R."/>
            <person name="Meng N."/>
            <person name="Wang Y."/>
            <person name="Liu W."/>
            <person name="Liu Z."/>
            <person name="Liu J."/>
            <person name="Guo Q."/>
            <person name="Huang H."/>
            <person name="Sederoff R.R."/>
            <person name="Wang G."/>
            <person name="Qu G."/>
            <person name="Chen S."/>
        </authorList>
    </citation>
    <scope>NUCLEOTIDE SEQUENCE</scope>
    <source>
        <strain evidence="2">SC-2020</strain>
    </source>
</reference>
<accession>A0AAD6W991</accession>
<evidence type="ECO:0000313" key="3">
    <source>
        <dbReference type="Proteomes" id="UP001164929"/>
    </source>
</evidence>
<gene>
    <name evidence="2" type="ORF">NC653_009015</name>
</gene>
<evidence type="ECO:0000313" key="2">
    <source>
        <dbReference type="EMBL" id="KAJ7003998.1"/>
    </source>
</evidence>
<dbReference type="AlphaFoldDB" id="A0AAD6W991"/>
<comment type="caution">
    <text evidence="2">The sequence shown here is derived from an EMBL/GenBank/DDBJ whole genome shotgun (WGS) entry which is preliminary data.</text>
</comment>
<dbReference type="EMBL" id="JAQIZT010000003">
    <property type="protein sequence ID" value="KAJ7003998.1"/>
    <property type="molecule type" value="Genomic_DNA"/>
</dbReference>
<sequence>MNREQPQPVTGFPPAAHERQPPSLR</sequence>
<evidence type="ECO:0000256" key="1">
    <source>
        <dbReference type="SAM" id="MobiDB-lite"/>
    </source>
</evidence>
<proteinExistence type="predicted"/>
<dbReference type="Proteomes" id="UP001164929">
    <property type="component" value="Chromosome 3"/>
</dbReference>
<keyword evidence="3" id="KW-1185">Reference proteome</keyword>
<feature type="compositionally biased region" description="Basic and acidic residues" evidence="1">
    <location>
        <begin position="16"/>
        <end position="25"/>
    </location>
</feature>
<name>A0AAD6W991_9ROSI</name>